<feature type="transmembrane region" description="Helical" evidence="1">
    <location>
        <begin position="132"/>
        <end position="156"/>
    </location>
</feature>
<evidence type="ECO:0000256" key="1">
    <source>
        <dbReference type="SAM" id="Phobius"/>
    </source>
</evidence>
<feature type="transmembrane region" description="Helical" evidence="1">
    <location>
        <begin position="31"/>
        <end position="62"/>
    </location>
</feature>
<dbReference type="InterPro" id="IPR007403">
    <property type="entry name" value="DUF456"/>
</dbReference>
<evidence type="ECO:0000313" key="3">
    <source>
        <dbReference type="Proteomes" id="UP000313948"/>
    </source>
</evidence>
<keyword evidence="1" id="KW-0812">Transmembrane</keyword>
<protein>
    <submittedName>
        <fullName evidence="2">DUF456 domain-containing protein</fullName>
    </submittedName>
</protein>
<keyword evidence="1" id="KW-0472">Membrane</keyword>
<accession>A0ABX5VNS7</accession>
<dbReference type="Pfam" id="PF04306">
    <property type="entry name" value="DUF456"/>
    <property type="match status" value="1"/>
</dbReference>
<keyword evidence="3" id="KW-1185">Reference proteome</keyword>
<gene>
    <name evidence="2" type="ORF">FE251_12745</name>
</gene>
<reference evidence="2 3" key="1">
    <citation type="submission" date="2019-05" db="EMBL/GenBank/DDBJ databases">
        <title>Georgenia *** sp. nov., and Georgenia *** sp. nov., isolated from the intestinal contents of plateau pika (Ochotona curzoniae) in the Qinghai-Tibet plateau of China.</title>
        <authorList>
            <person name="Tian Z."/>
        </authorList>
    </citation>
    <scope>NUCLEOTIDE SEQUENCE [LARGE SCALE GENOMIC DNA]</scope>
    <source>
        <strain evidence="2 3">Z294</strain>
    </source>
</reference>
<feature type="transmembrane region" description="Helical" evidence="1">
    <location>
        <begin position="83"/>
        <end position="112"/>
    </location>
</feature>
<evidence type="ECO:0000313" key="2">
    <source>
        <dbReference type="EMBL" id="QDB80154.1"/>
    </source>
</evidence>
<organism evidence="2 3">
    <name type="scientific">Georgenia wutianyii</name>
    <dbReference type="NCBI Taxonomy" id="2585135"/>
    <lineage>
        <taxon>Bacteria</taxon>
        <taxon>Bacillati</taxon>
        <taxon>Actinomycetota</taxon>
        <taxon>Actinomycetes</taxon>
        <taxon>Micrococcales</taxon>
        <taxon>Bogoriellaceae</taxon>
        <taxon>Georgenia</taxon>
    </lineage>
</organism>
<sequence>MGVLGEAIVLLVVLVGIIGAVVQVIPGGGVLVGVAVVVWAVLTGGPVALTVGVVAGLAVLAAEVGKYLLAGRYLGQGGVPGRTLVVGAALGVVGFFVVPVVGLPLGFLAGVYGAESARLRDQRAARASTGRAMRAVGVAILVELGGALVATAALLVGMWQT</sequence>
<feature type="transmembrane region" description="Helical" evidence="1">
    <location>
        <begin position="7"/>
        <end position="25"/>
    </location>
</feature>
<keyword evidence="1" id="KW-1133">Transmembrane helix</keyword>
<dbReference type="Proteomes" id="UP000313948">
    <property type="component" value="Chromosome"/>
</dbReference>
<dbReference type="EMBL" id="CP040899">
    <property type="protein sequence ID" value="QDB80154.1"/>
    <property type="molecule type" value="Genomic_DNA"/>
</dbReference>
<dbReference type="RefSeq" id="WP_139071240.1">
    <property type="nucleotide sequence ID" value="NZ_CP040899.1"/>
</dbReference>
<proteinExistence type="predicted"/>
<name>A0ABX5VNS7_9MICO</name>